<evidence type="ECO:0008006" key="4">
    <source>
        <dbReference type="Google" id="ProtNLM"/>
    </source>
</evidence>
<dbReference type="SUPFAM" id="SSF54523">
    <property type="entry name" value="Pili subunits"/>
    <property type="match status" value="1"/>
</dbReference>
<keyword evidence="1" id="KW-0472">Membrane</keyword>
<evidence type="ECO:0000313" key="3">
    <source>
        <dbReference type="Proteomes" id="UP000231388"/>
    </source>
</evidence>
<gene>
    <name evidence="2" type="ORF">COX53_01350</name>
</gene>
<dbReference type="InterPro" id="IPR012902">
    <property type="entry name" value="N_methyl_site"/>
</dbReference>
<evidence type="ECO:0000256" key="1">
    <source>
        <dbReference type="SAM" id="Phobius"/>
    </source>
</evidence>
<keyword evidence="1" id="KW-1133">Transmembrane helix</keyword>
<dbReference type="Pfam" id="PF07963">
    <property type="entry name" value="N_methyl"/>
    <property type="match status" value="1"/>
</dbReference>
<dbReference type="Proteomes" id="UP000231388">
    <property type="component" value="Unassembled WGS sequence"/>
</dbReference>
<accession>A0A2G9XCE4</accession>
<dbReference type="InterPro" id="IPR045584">
    <property type="entry name" value="Pilin-like"/>
</dbReference>
<keyword evidence="1" id="KW-0812">Transmembrane</keyword>
<evidence type="ECO:0000313" key="2">
    <source>
        <dbReference type="EMBL" id="PIP04639.1"/>
    </source>
</evidence>
<protein>
    <recommendedName>
        <fullName evidence="4">Prepilin-type N-terminal cleavage/methylation domain-containing protein</fullName>
    </recommendedName>
</protein>
<proteinExistence type="predicted"/>
<dbReference type="NCBIfam" id="TIGR02532">
    <property type="entry name" value="IV_pilin_GFxxxE"/>
    <property type="match status" value="1"/>
</dbReference>
<feature type="transmembrane region" description="Helical" evidence="1">
    <location>
        <begin position="13"/>
        <end position="35"/>
    </location>
</feature>
<dbReference type="PROSITE" id="PS00409">
    <property type="entry name" value="PROKAR_NTER_METHYL"/>
    <property type="match status" value="1"/>
</dbReference>
<comment type="caution">
    <text evidence="2">The sequence shown here is derived from an EMBL/GenBank/DDBJ whole genome shotgun (WGS) entry which is preliminary data.</text>
</comment>
<dbReference type="EMBL" id="PCQY01000018">
    <property type="protein sequence ID" value="PIP04639.1"/>
    <property type="molecule type" value="Genomic_DNA"/>
</dbReference>
<dbReference type="Gene3D" id="3.30.700.10">
    <property type="entry name" value="Glycoprotein, Type 4 Pilin"/>
    <property type="match status" value="1"/>
</dbReference>
<reference evidence="2 3" key="1">
    <citation type="submission" date="2017-09" db="EMBL/GenBank/DDBJ databases">
        <title>Depth-based differentiation of microbial function through sediment-hosted aquifers and enrichment of novel symbionts in the deep terrestrial subsurface.</title>
        <authorList>
            <person name="Probst A.J."/>
            <person name="Ladd B."/>
            <person name="Jarett J.K."/>
            <person name="Geller-Mcgrath D.E."/>
            <person name="Sieber C.M."/>
            <person name="Emerson J.B."/>
            <person name="Anantharaman K."/>
            <person name="Thomas B.C."/>
            <person name="Malmstrom R."/>
            <person name="Stieglmeier M."/>
            <person name="Klingl A."/>
            <person name="Woyke T."/>
            <person name="Ryan C.M."/>
            <person name="Banfield J.F."/>
        </authorList>
    </citation>
    <scope>NUCLEOTIDE SEQUENCE [LARGE SCALE GENOMIC DNA]</scope>
    <source>
        <strain evidence="2">CG23_combo_of_CG06-09_8_20_14_all_40_14</strain>
    </source>
</reference>
<organism evidence="2 3">
    <name type="scientific">candidate division WWE3 bacterium CG23_combo_of_CG06-09_8_20_14_all_40_14</name>
    <dbReference type="NCBI Taxonomy" id="1975095"/>
    <lineage>
        <taxon>Bacteria</taxon>
        <taxon>Katanobacteria</taxon>
    </lineage>
</organism>
<name>A0A2G9XCE4_UNCKA</name>
<dbReference type="AlphaFoldDB" id="A0A2G9XCE4"/>
<sequence length="189" mass="19692">MLASKKGVTLIELLIVVGVISIVAAVGGDILLTVIRAYKKAQILGTVEQNGSVSSTFLENNLRDASVIRYEGGGQFVEIPEGESVSSDYIKITSSQGVTATIQFVEGGTGGSCPNGKIEVDGVSITSTDVNSGVNVIKKNGGAIFTIYNPDNTPPVITTIFDVTQACQSPVTAKAEFNTTVTLRGNYGD</sequence>